<evidence type="ECO:0000256" key="2">
    <source>
        <dbReference type="RuleBase" id="RU000363"/>
    </source>
</evidence>
<dbReference type="PRINTS" id="PR00081">
    <property type="entry name" value="GDHRDH"/>
</dbReference>
<evidence type="ECO:0000313" key="3">
    <source>
        <dbReference type="EMBL" id="RWR99241.1"/>
    </source>
</evidence>
<dbReference type="OrthoDB" id="294295at2759"/>
<dbReference type="Proteomes" id="UP000285301">
    <property type="component" value="Unassembled WGS sequence"/>
</dbReference>
<dbReference type="STRING" id="1965070.A0A3S3NJC1"/>
<sequence>CDSGFGYLTAKALNKNGFKVIAGCLFPDGEGAQRLKLEVENVDEFEIVVLNVTSDEHIDNVYQRIDQLVANGYELWGVVNNAGIVKLGEIEWGTFDEMYGNMFNININGVVKMTRKLLPLLRKSKGRIINVASMLGRFTIPGIVPYCMSKHAVVAFSDGLRREMAKFDIDVINIEPSFYGTNLFDDSTVEKQVKIWQNTPENVRNDYGDQYNEKLVTLWNKSVPWINRKRPEDVADAIVESLTTAIPEPKFVCCSTLARPIIALAQGLPLEFVDLFMHIVFRSLDQKTPLKTKDD</sequence>
<gene>
    <name evidence="5" type="ORF">B4U79_04459</name>
    <name evidence="4" type="ORF">B4U79_05615</name>
    <name evidence="3" type="ORF">B4U79_15726</name>
</gene>
<dbReference type="Gene3D" id="3.40.50.720">
    <property type="entry name" value="NAD(P)-binding Rossmann-like Domain"/>
    <property type="match status" value="1"/>
</dbReference>
<dbReference type="AlphaFoldDB" id="A0A3S3NJC1"/>
<reference evidence="4" key="2">
    <citation type="submission" date="2018-11" db="EMBL/GenBank/DDBJ databases">
        <title>Trombidioid mite genomics.</title>
        <authorList>
            <person name="Dong X."/>
        </authorList>
    </citation>
    <scope>NUCLEOTIDE SEQUENCE</scope>
    <source>
        <strain evidence="4">UoL-WK</strain>
    </source>
</reference>
<dbReference type="PANTHER" id="PTHR43313:SF36">
    <property type="entry name" value="D-BETA-HYDROXYBUTYRATE DEHYDROGENASE, MITOCHONDRIAL"/>
    <property type="match status" value="1"/>
</dbReference>
<dbReference type="InterPro" id="IPR020904">
    <property type="entry name" value="Sc_DH/Rdtase_CS"/>
</dbReference>
<evidence type="ECO:0000313" key="6">
    <source>
        <dbReference type="Proteomes" id="UP000285301"/>
    </source>
</evidence>
<keyword evidence="6" id="KW-1185">Reference proteome</keyword>
<comment type="similarity">
    <text evidence="2">Belongs to the short-chain dehydrogenases/reductases (SDR) family.</text>
</comment>
<dbReference type="Pfam" id="PF00106">
    <property type="entry name" value="adh_short"/>
    <property type="match status" value="1"/>
</dbReference>
<dbReference type="InterPro" id="IPR002347">
    <property type="entry name" value="SDR_fam"/>
</dbReference>
<dbReference type="EMBL" id="NCKU01011130">
    <property type="protein sequence ID" value="RWS00549.1"/>
    <property type="molecule type" value="Genomic_DNA"/>
</dbReference>
<evidence type="ECO:0000256" key="1">
    <source>
        <dbReference type="ARBA" id="ARBA00023002"/>
    </source>
</evidence>
<proteinExistence type="inferred from homology"/>
<dbReference type="PRINTS" id="PR00080">
    <property type="entry name" value="SDRFAMILY"/>
</dbReference>
<dbReference type="PROSITE" id="PS00061">
    <property type="entry name" value="ADH_SHORT"/>
    <property type="match status" value="1"/>
</dbReference>
<dbReference type="SUPFAM" id="SSF51735">
    <property type="entry name" value="NAD(P)-binding Rossmann-fold domains"/>
    <property type="match status" value="1"/>
</dbReference>
<evidence type="ECO:0000313" key="5">
    <source>
        <dbReference type="EMBL" id="RWS00595.1"/>
    </source>
</evidence>
<dbReference type="EMBL" id="NCKU01010979">
    <property type="protein sequence ID" value="RWS00595.1"/>
    <property type="molecule type" value="Genomic_DNA"/>
</dbReference>
<reference evidence="4 6" key="1">
    <citation type="journal article" date="2018" name="Gigascience">
        <title>Genomes of trombidid mites reveal novel predicted allergens and laterally-transferred genes associated with secondary metabolism.</title>
        <authorList>
            <person name="Dong X."/>
            <person name="Chaisiri K."/>
            <person name="Xia D."/>
            <person name="Armstrong S.D."/>
            <person name="Fang Y."/>
            <person name="Donnelly M.J."/>
            <person name="Kadowaki T."/>
            <person name="McGarry J.W."/>
            <person name="Darby A.C."/>
            <person name="Makepeace B.L."/>
        </authorList>
    </citation>
    <scope>NUCLEOTIDE SEQUENCE [LARGE SCALE GENOMIC DNA]</scope>
    <source>
        <strain evidence="4">UoL-WK</strain>
    </source>
</reference>
<feature type="non-terminal residue" evidence="4">
    <location>
        <position position="295"/>
    </location>
</feature>
<feature type="non-terminal residue" evidence="4">
    <location>
        <position position="1"/>
    </location>
</feature>
<dbReference type="InterPro" id="IPR036291">
    <property type="entry name" value="NAD(P)-bd_dom_sf"/>
</dbReference>
<keyword evidence="1" id="KW-0560">Oxidoreductase</keyword>
<dbReference type="GO" id="GO:0008202">
    <property type="term" value="P:steroid metabolic process"/>
    <property type="evidence" value="ECO:0007669"/>
    <property type="project" value="TreeGrafter"/>
</dbReference>
<organism evidence="4 6">
    <name type="scientific">Dinothrombium tinctorium</name>
    <dbReference type="NCBI Taxonomy" id="1965070"/>
    <lineage>
        <taxon>Eukaryota</taxon>
        <taxon>Metazoa</taxon>
        <taxon>Ecdysozoa</taxon>
        <taxon>Arthropoda</taxon>
        <taxon>Chelicerata</taxon>
        <taxon>Arachnida</taxon>
        <taxon>Acari</taxon>
        <taxon>Acariformes</taxon>
        <taxon>Trombidiformes</taxon>
        <taxon>Prostigmata</taxon>
        <taxon>Anystina</taxon>
        <taxon>Parasitengona</taxon>
        <taxon>Trombidioidea</taxon>
        <taxon>Trombidiidae</taxon>
        <taxon>Dinothrombium</taxon>
    </lineage>
</organism>
<evidence type="ECO:0000313" key="4">
    <source>
        <dbReference type="EMBL" id="RWS00549.1"/>
    </source>
</evidence>
<dbReference type="PANTHER" id="PTHR43313">
    <property type="entry name" value="SHORT-CHAIN DEHYDROGENASE/REDUCTASE FAMILY 9C"/>
    <property type="match status" value="1"/>
</dbReference>
<comment type="caution">
    <text evidence="4">The sequence shown here is derived from an EMBL/GenBank/DDBJ whole genome shotgun (WGS) entry which is preliminary data.</text>
</comment>
<accession>A0A3S3NJC1</accession>
<name>A0A3S3NJC1_9ACAR</name>
<dbReference type="EMBL" id="NCKU01016236">
    <property type="protein sequence ID" value="RWR99241.1"/>
    <property type="molecule type" value="Genomic_DNA"/>
</dbReference>
<dbReference type="GO" id="GO:0016491">
    <property type="term" value="F:oxidoreductase activity"/>
    <property type="evidence" value="ECO:0007669"/>
    <property type="project" value="UniProtKB-KW"/>
</dbReference>
<protein>
    <submittedName>
        <fullName evidence="4">D-beta-hydroxybutyrate dehydrogenase-like protein</fullName>
    </submittedName>
</protein>